<evidence type="ECO:0000313" key="1">
    <source>
        <dbReference type="EMBL" id="KAF2798995.1"/>
    </source>
</evidence>
<gene>
    <name evidence="1" type="ORF">K505DRAFT_356981</name>
</gene>
<dbReference type="EMBL" id="MU001772">
    <property type="protein sequence ID" value="KAF2798995.1"/>
    <property type="molecule type" value="Genomic_DNA"/>
</dbReference>
<name>A0A6A6XSJ7_9PLEO</name>
<accession>A0A6A6XSJ7</accession>
<dbReference type="OrthoDB" id="10639726at2759"/>
<keyword evidence="2" id="KW-1185">Reference proteome</keyword>
<protein>
    <submittedName>
        <fullName evidence="1">Uncharacterized protein</fullName>
    </submittedName>
</protein>
<dbReference type="AlphaFoldDB" id="A0A6A6XSJ7"/>
<organism evidence="1 2">
    <name type="scientific">Melanomma pulvis-pyrius CBS 109.77</name>
    <dbReference type="NCBI Taxonomy" id="1314802"/>
    <lineage>
        <taxon>Eukaryota</taxon>
        <taxon>Fungi</taxon>
        <taxon>Dikarya</taxon>
        <taxon>Ascomycota</taxon>
        <taxon>Pezizomycotina</taxon>
        <taxon>Dothideomycetes</taxon>
        <taxon>Pleosporomycetidae</taxon>
        <taxon>Pleosporales</taxon>
        <taxon>Melanommataceae</taxon>
        <taxon>Melanomma</taxon>
    </lineage>
</organism>
<sequence>MARDLRLQYENCKQHIQGVVLGGGASWRRDQQVAIRRSPPQRLLVICASLAIRLQPVRISLSSIFSQKKPASMNQCLRCADEIGLRSLPKRFQSTVRDLANRTWLSQKQIAYVKLWSVSVMHVMKVLHSLRVITCVRVKAKVGLERLLSIIHRLMIAPSPWPITASGAADD</sequence>
<reference evidence="1" key="1">
    <citation type="journal article" date="2020" name="Stud. Mycol.">
        <title>101 Dothideomycetes genomes: a test case for predicting lifestyles and emergence of pathogens.</title>
        <authorList>
            <person name="Haridas S."/>
            <person name="Albert R."/>
            <person name="Binder M."/>
            <person name="Bloem J."/>
            <person name="Labutti K."/>
            <person name="Salamov A."/>
            <person name="Andreopoulos B."/>
            <person name="Baker S."/>
            <person name="Barry K."/>
            <person name="Bills G."/>
            <person name="Bluhm B."/>
            <person name="Cannon C."/>
            <person name="Castanera R."/>
            <person name="Culley D."/>
            <person name="Daum C."/>
            <person name="Ezra D."/>
            <person name="Gonzalez J."/>
            <person name="Henrissat B."/>
            <person name="Kuo A."/>
            <person name="Liang C."/>
            <person name="Lipzen A."/>
            <person name="Lutzoni F."/>
            <person name="Magnuson J."/>
            <person name="Mondo S."/>
            <person name="Nolan M."/>
            <person name="Ohm R."/>
            <person name="Pangilinan J."/>
            <person name="Park H.-J."/>
            <person name="Ramirez L."/>
            <person name="Alfaro M."/>
            <person name="Sun H."/>
            <person name="Tritt A."/>
            <person name="Yoshinaga Y."/>
            <person name="Zwiers L.-H."/>
            <person name="Turgeon B."/>
            <person name="Goodwin S."/>
            <person name="Spatafora J."/>
            <person name="Crous P."/>
            <person name="Grigoriev I."/>
        </authorList>
    </citation>
    <scope>NUCLEOTIDE SEQUENCE</scope>
    <source>
        <strain evidence="1">CBS 109.77</strain>
    </source>
</reference>
<dbReference type="Proteomes" id="UP000799757">
    <property type="component" value="Unassembled WGS sequence"/>
</dbReference>
<evidence type="ECO:0000313" key="2">
    <source>
        <dbReference type="Proteomes" id="UP000799757"/>
    </source>
</evidence>
<proteinExistence type="predicted"/>